<sequence>MFSIIPKSFFLFMPLQAGAEMIAGFGVFNKASSIYGLGALFTGHELTVMEWILNVLGLAVLPMFIWGYFAIRKQRPLLCLGYAYFYIIDTLVSLGFTVFFIVHWFVTGAKQADAVNQGTAASNSTMSAIVNATSAAVKHVATRTSTKLQQTHAPIMPLLMRATSDPDKLKKSATVGEELAVTIVFTTLVLLVRFYFMMVIIGYTRNVVRRANLRPHNGEPQHSRRAKLQFILLKPFEKFWTGISSTNYRAPEAQHLQSKDFDENQL</sequence>
<dbReference type="GO" id="GO:0070916">
    <property type="term" value="C:inositol phosphoceramide synthase complex"/>
    <property type="evidence" value="ECO:0007669"/>
    <property type="project" value="TreeGrafter"/>
</dbReference>
<protein>
    <submittedName>
        <fullName evidence="2">Inositol phosphorylceramide synthase regulatory subunit KEI1</fullName>
    </submittedName>
</protein>
<organism evidence="2 3">
    <name type="scientific">Wickerhamiella sorbophila</name>
    <dbReference type="NCBI Taxonomy" id="45607"/>
    <lineage>
        <taxon>Eukaryota</taxon>
        <taxon>Fungi</taxon>
        <taxon>Dikarya</taxon>
        <taxon>Ascomycota</taxon>
        <taxon>Saccharomycotina</taxon>
        <taxon>Dipodascomycetes</taxon>
        <taxon>Dipodascales</taxon>
        <taxon>Trichomonascaceae</taxon>
        <taxon>Wickerhamiella</taxon>
    </lineage>
</organism>
<dbReference type="EMBL" id="NDIQ01000001">
    <property type="protein sequence ID" value="PRT53645.1"/>
    <property type="molecule type" value="Genomic_DNA"/>
</dbReference>
<feature type="transmembrane region" description="Helical" evidence="1">
    <location>
        <begin position="9"/>
        <end position="28"/>
    </location>
</feature>
<reference evidence="2 3" key="1">
    <citation type="submission" date="2017-04" db="EMBL/GenBank/DDBJ databases">
        <title>Genome sequencing of [Candida] sorbophila.</title>
        <authorList>
            <person name="Ahn J.O."/>
        </authorList>
    </citation>
    <scope>NUCLEOTIDE SEQUENCE [LARGE SCALE GENOMIC DNA]</scope>
    <source>
        <strain evidence="2 3">DS02</strain>
    </source>
</reference>
<feature type="transmembrane region" description="Helical" evidence="1">
    <location>
        <begin position="179"/>
        <end position="204"/>
    </location>
</feature>
<dbReference type="Pfam" id="PF08552">
    <property type="entry name" value="Kei1"/>
    <property type="match status" value="1"/>
</dbReference>
<dbReference type="PANTHER" id="PTHR28077">
    <property type="entry name" value="INOSITOL PHOSPHORYLCERAMIDE SYNTHASE REGULATORY SUBUNIT KEI1"/>
    <property type="match status" value="1"/>
</dbReference>
<evidence type="ECO:0000313" key="2">
    <source>
        <dbReference type="EMBL" id="PRT53645.1"/>
    </source>
</evidence>
<keyword evidence="1" id="KW-0472">Membrane</keyword>
<evidence type="ECO:0000256" key="1">
    <source>
        <dbReference type="SAM" id="Phobius"/>
    </source>
</evidence>
<dbReference type="GO" id="GO:0000139">
    <property type="term" value="C:Golgi membrane"/>
    <property type="evidence" value="ECO:0007669"/>
    <property type="project" value="TreeGrafter"/>
</dbReference>
<comment type="caution">
    <text evidence="2">The sequence shown here is derived from an EMBL/GenBank/DDBJ whole genome shotgun (WGS) entry which is preliminary data.</text>
</comment>
<dbReference type="Proteomes" id="UP000238350">
    <property type="component" value="Unassembled WGS sequence"/>
</dbReference>
<dbReference type="OrthoDB" id="3338076at2759"/>
<gene>
    <name evidence="2" type="ORF">B9G98_01265</name>
</gene>
<keyword evidence="3" id="KW-1185">Reference proteome</keyword>
<feature type="transmembrane region" description="Helical" evidence="1">
    <location>
        <begin position="48"/>
        <end position="71"/>
    </location>
</feature>
<dbReference type="GeneID" id="36515014"/>
<keyword evidence="1" id="KW-0812">Transmembrane</keyword>
<feature type="transmembrane region" description="Helical" evidence="1">
    <location>
        <begin position="83"/>
        <end position="106"/>
    </location>
</feature>
<dbReference type="STRING" id="45607.A0A2T0FF87"/>
<evidence type="ECO:0000313" key="3">
    <source>
        <dbReference type="Proteomes" id="UP000238350"/>
    </source>
</evidence>
<dbReference type="InterPro" id="IPR013862">
    <property type="entry name" value="Kei1"/>
</dbReference>
<keyword evidence="1" id="KW-1133">Transmembrane helix</keyword>
<name>A0A2T0FF87_9ASCO</name>
<proteinExistence type="predicted"/>
<dbReference type="AlphaFoldDB" id="A0A2T0FF87"/>
<dbReference type="RefSeq" id="XP_024663591.1">
    <property type="nucleotide sequence ID" value="XM_024807823.1"/>
</dbReference>
<dbReference type="GO" id="GO:0070917">
    <property type="term" value="F:inositol phosphoceramide synthase regulator activity"/>
    <property type="evidence" value="ECO:0007669"/>
    <property type="project" value="InterPro"/>
</dbReference>
<accession>A0A2T0FF87</accession>
<dbReference type="GO" id="GO:0006673">
    <property type="term" value="P:inositol phosphoceramide metabolic process"/>
    <property type="evidence" value="ECO:0007669"/>
    <property type="project" value="InterPro"/>
</dbReference>
<dbReference type="PANTHER" id="PTHR28077:SF1">
    <property type="entry name" value="INOSITOL PHOSPHORYLCERAMIDE SYNTHASE REGULATORY SUBUNIT KEI1"/>
    <property type="match status" value="1"/>
</dbReference>